<organism evidence="9 10">
    <name type="scientific">Wickerhamomyces mucosus</name>
    <dbReference type="NCBI Taxonomy" id="1378264"/>
    <lineage>
        <taxon>Eukaryota</taxon>
        <taxon>Fungi</taxon>
        <taxon>Dikarya</taxon>
        <taxon>Ascomycota</taxon>
        <taxon>Saccharomycotina</taxon>
        <taxon>Saccharomycetes</taxon>
        <taxon>Phaffomycetales</taxon>
        <taxon>Wickerhamomycetaceae</taxon>
        <taxon>Wickerhamomyces</taxon>
    </lineage>
</organism>
<keyword evidence="2" id="KW-0132">Cell division</keyword>
<evidence type="ECO:0000256" key="6">
    <source>
        <dbReference type="RuleBase" id="RU000383"/>
    </source>
</evidence>
<evidence type="ECO:0000256" key="3">
    <source>
        <dbReference type="ARBA" id="ARBA00023127"/>
    </source>
</evidence>
<reference evidence="9" key="2">
    <citation type="submission" date="2021-01" db="EMBL/GenBank/DDBJ databases">
        <authorList>
            <person name="Schikora-Tamarit M.A."/>
        </authorList>
    </citation>
    <scope>NUCLEOTIDE SEQUENCE</scope>
    <source>
        <strain evidence="9">CBS6341</strain>
    </source>
</reference>
<accession>A0A9P8PJT9</accession>
<dbReference type="OrthoDB" id="5590282at2759"/>
<gene>
    <name evidence="9" type="ORF">WICMUC_003706</name>
</gene>
<proteinExistence type="inferred from homology"/>
<dbReference type="GO" id="GO:0016538">
    <property type="term" value="F:cyclin-dependent protein serine/threonine kinase regulator activity"/>
    <property type="evidence" value="ECO:0007669"/>
    <property type="project" value="UniProtKB-ARBA"/>
</dbReference>
<dbReference type="SMART" id="SM00385">
    <property type="entry name" value="CYCLIN"/>
    <property type="match status" value="1"/>
</dbReference>
<sequence length="380" mass="44128">MSLGVRINTKQINYPIQLSKNEILSHQSYLKEYKDELSETCLNLNMIHKPDLSLINQQPELHSQLRYPILEYLFKISIKTKVTNGIFLSSIKLFDRYCSKRIVLKDQIQLVILTCLWITAKTLGGCNHVINNTNVPTGGRFLGPNPRARIPRLNELVMLSNHENSYDEGMFIQMERHILNTLNWDLTDSNLEDWVLNVEEFNYLQLNPISQTFQCDVIILKNFLMDLSIFEIQLIELQPYQITLIIFQILKNFYNFKFEFNSNLLIPEHSTKSLTIPQNLFVDKIIELINLNSFIIQYYRSKYGIISTFIEFIQNLQSKIYLTPSNSPIKSSLSNESNDSIYQSNSSFINPSQIKDFNFLPPTPPSSRRGSPIGLNLTQK</sequence>
<dbReference type="CDD" id="cd20559">
    <property type="entry name" value="CYCLIN_ScCLN_like"/>
    <property type="match status" value="1"/>
</dbReference>
<dbReference type="InterPro" id="IPR006671">
    <property type="entry name" value="Cyclin_N"/>
</dbReference>
<name>A0A9P8PJT9_9ASCO</name>
<dbReference type="AlphaFoldDB" id="A0A9P8PJT9"/>
<feature type="domain" description="Cyclin-like" evidence="8">
    <location>
        <begin position="71"/>
        <end position="180"/>
    </location>
</feature>
<dbReference type="InterPro" id="IPR048258">
    <property type="entry name" value="Cyclins_cyclin-box"/>
</dbReference>
<keyword evidence="3 6" id="KW-0195">Cyclin</keyword>
<comment type="similarity">
    <text evidence="1 6">Belongs to the cyclin family.</text>
</comment>
<comment type="function">
    <text evidence="5">Essential for the control of the cell cycle at the G1/S (start) transition. Interacts with the CDC28 protein kinase to form MPF.</text>
</comment>
<evidence type="ECO:0000256" key="7">
    <source>
        <dbReference type="SAM" id="MobiDB-lite"/>
    </source>
</evidence>
<dbReference type="GO" id="GO:0051301">
    <property type="term" value="P:cell division"/>
    <property type="evidence" value="ECO:0007669"/>
    <property type="project" value="UniProtKB-KW"/>
</dbReference>
<evidence type="ECO:0000256" key="5">
    <source>
        <dbReference type="ARBA" id="ARBA00053308"/>
    </source>
</evidence>
<dbReference type="SUPFAM" id="SSF47954">
    <property type="entry name" value="Cyclin-like"/>
    <property type="match status" value="1"/>
</dbReference>
<dbReference type="GO" id="GO:0000307">
    <property type="term" value="C:cyclin-dependent protein kinase holoenzyme complex"/>
    <property type="evidence" value="ECO:0007669"/>
    <property type="project" value="UniProtKB-ARBA"/>
</dbReference>
<feature type="region of interest" description="Disordered" evidence="7">
    <location>
        <begin position="361"/>
        <end position="380"/>
    </location>
</feature>
<dbReference type="InterPro" id="IPR036915">
    <property type="entry name" value="Cyclin-like_sf"/>
</dbReference>
<keyword evidence="4" id="KW-0131">Cell cycle</keyword>
<reference evidence="9" key="1">
    <citation type="journal article" date="2021" name="Open Biol.">
        <title>Shared evolutionary footprints suggest mitochondrial oxidative damage underlies multiple complex I losses in fungi.</title>
        <authorList>
            <person name="Schikora-Tamarit M.A."/>
            <person name="Marcet-Houben M."/>
            <person name="Nosek J."/>
            <person name="Gabaldon T."/>
        </authorList>
    </citation>
    <scope>NUCLEOTIDE SEQUENCE</scope>
    <source>
        <strain evidence="9">CBS6341</strain>
    </source>
</reference>
<dbReference type="Proteomes" id="UP000769528">
    <property type="component" value="Unassembled WGS sequence"/>
</dbReference>
<dbReference type="PROSITE" id="PS00292">
    <property type="entry name" value="CYCLINS"/>
    <property type="match status" value="1"/>
</dbReference>
<evidence type="ECO:0000256" key="2">
    <source>
        <dbReference type="ARBA" id="ARBA00022618"/>
    </source>
</evidence>
<evidence type="ECO:0000256" key="4">
    <source>
        <dbReference type="ARBA" id="ARBA00023306"/>
    </source>
</evidence>
<keyword evidence="10" id="KW-1185">Reference proteome</keyword>
<dbReference type="InterPro" id="IPR013763">
    <property type="entry name" value="Cyclin-like_dom"/>
</dbReference>
<protein>
    <recommendedName>
        <fullName evidence="8">Cyclin-like domain-containing protein</fullName>
    </recommendedName>
</protein>
<comment type="caution">
    <text evidence="9">The sequence shown here is derived from an EMBL/GenBank/DDBJ whole genome shotgun (WGS) entry which is preliminary data.</text>
</comment>
<evidence type="ECO:0000313" key="10">
    <source>
        <dbReference type="Proteomes" id="UP000769528"/>
    </source>
</evidence>
<dbReference type="Gene3D" id="1.10.472.10">
    <property type="entry name" value="Cyclin-like"/>
    <property type="match status" value="1"/>
</dbReference>
<dbReference type="Pfam" id="PF00134">
    <property type="entry name" value="Cyclin_N"/>
    <property type="match status" value="1"/>
</dbReference>
<dbReference type="PANTHER" id="PTHR21615:SF2">
    <property type="entry name" value="CYCLIN N-TERMINAL DOMAIN-CONTAINING PROTEIN 1"/>
    <property type="match status" value="1"/>
</dbReference>
<dbReference type="EMBL" id="JAEUBF010001015">
    <property type="protein sequence ID" value="KAH3673346.1"/>
    <property type="molecule type" value="Genomic_DNA"/>
</dbReference>
<dbReference type="PANTHER" id="PTHR21615">
    <property type="entry name" value="CYCLIN N-TERMINAL DOMAIN-CONTAINING PROTEIN 1"/>
    <property type="match status" value="1"/>
</dbReference>
<evidence type="ECO:0000259" key="8">
    <source>
        <dbReference type="SMART" id="SM00385"/>
    </source>
</evidence>
<evidence type="ECO:0000313" key="9">
    <source>
        <dbReference type="EMBL" id="KAH3673346.1"/>
    </source>
</evidence>
<evidence type="ECO:0000256" key="1">
    <source>
        <dbReference type="ARBA" id="ARBA00008742"/>
    </source>
</evidence>
<dbReference type="FunFam" id="1.10.472.10:FF:000080">
    <property type="entry name" value="G1/S-specific cyclin"/>
    <property type="match status" value="1"/>
</dbReference>
<dbReference type="GO" id="GO:0007089">
    <property type="term" value="P:traversing start control point of mitotic cell cycle"/>
    <property type="evidence" value="ECO:0007669"/>
    <property type="project" value="UniProtKB-ARBA"/>
</dbReference>